<keyword evidence="2" id="KW-1185">Reference proteome</keyword>
<dbReference type="Proteomes" id="UP000293912">
    <property type="component" value="Plasmid pDSM1084"/>
</dbReference>
<dbReference type="EMBL" id="CP037868">
    <property type="protein sequence ID" value="QBM30629.1"/>
    <property type="molecule type" value="Genomic_DNA"/>
</dbReference>
<geneLocation type="plasmid" evidence="1 2">
    <name>pDSM1084</name>
</geneLocation>
<protein>
    <submittedName>
        <fullName evidence="1">Uncharacterized protein</fullName>
    </submittedName>
</protein>
<gene>
    <name evidence="1" type="ORF">HPF_23275</name>
</gene>
<dbReference type="KEGG" id="hpse:HPF_23275"/>
<dbReference type="RefSeq" id="WP_165961772.1">
    <property type="nucleotide sequence ID" value="NZ_CP037868.1"/>
</dbReference>
<organism evidence="1 2">
    <name type="scientific">Hydrogenophaga pseudoflava</name>
    <name type="common">Pseudomonas carboxydoflava</name>
    <dbReference type="NCBI Taxonomy" id="47421"/>
    <lineage>
        <taxon>Bacteria</taxon>
        <taxon>Pseudomonadati</taxon>
        <taxon>Pseudomonadota</taxon>
        <taxon>Betaproteobacteria</taxon>
        <taxon>Burkholderiales</taxon>
        <taxon>Comamonadaceae</taxon>
        <taxon>Hydrogenophaga</taxon>
    </lineage>
</organism>
<sequence>MWKVYVQDAATGSIAEHSSGTDVASCKTLVAAGVAGKALILWDGAVPSNPADQDKLFQEVFSANGDEVSQITLGLTMQEPQKNAALSSCSGRCFCVVTRGSRRCETYYCFASGLCYWVPCGSGC</sequence>
<reference evidence="1 2" key="1">
    <citation type="submission" date="2019-03" db="EMBL/GenBank/DDBJ databases">
        <authorList>
            <person name="Sebastian G."/>
            <person name="Baumann P."/>
            <person name="Ruckert C."/>
            <person name="Kalinowski J."/>
            <person name="Nebel B."/>
            <person name="Takors R."/>
            <person name="Blombach B."/>
        </authorList>
    </citation>
    <scope>NUCLEOTIDE SEQUENCE [LARGE SCALE GENOMIC DNA]</scope>
    <source>
        <strain evidence="1 2">DSM 1084</strain>
        <plasmid evidence="1 2">pDSM1084</plasmid>
    </source>
</reference>
<proteinExistence type="predicted"/>
<evidence type="ECO:0000313" key="1">
    <source>
        <dbReference type="EMBL" id="QBM30629.1"/>
    </source>
</evidence>
<name>A0A4P6X5R8_HYDPS</name>
<evidence type="ECO:0000313" key="2">
    <source>
        <dbReference type="Proteomes" id="UP000293912"/>
    </source>
</evidence>
<dbReference type="AlphaFoldDB" id="A0A4P6X5R8"/>
<keyword evidence="1" id="KW-0614">Plasmid</keyword>
<accession>A0A4P6X5R8</accession>